<evidence type="ECO:0000313" key="2">
    <source>
        <dbReference type="EMBL" id="KAH3687106.1"/>
    </source>
</evidence>
<comment type="caution">
    <text evidence="2">The sequence shown here is derived from an EMBL/GenBank/DDBJ whole genome shotgun (WGS) entry which is preliminary data.</text>
</comment>
<accession>A0A9P8TQ51</accession>
<reference evidence="2" key="1">
    <citation type="journal article" date="2021" name="Open Biol.">
        <title>Shared evolutionary footprints suggest mitochondrial oxidative damage underlies multiple complex I losses in fungi.</title>
        <authorList>
            <person name="Schikora-Tamarit M.A."/>
            <person name="Marcet-Houben M."/>
            <person name="Nosek J."/>
            <person name="Gabaldon T."/>
        </authorList>
    </citation>
    <scope>NUCLEOTIDE SEQUENCE</scope>
    <source>
        <strain evidence="2">CBS2887</strain>
    </source>
</reference>
<evidence type="ECO:0000313" key="3">
    <source>
        <dbReference type="Proteomes" id="UP000774326"/>
    </source>
</evidence>
<protein>
    <submittedName>
        <fullName evidence="2">Uncharacterized protein</fullName>
    </submittedName>
</protein>
<dbReference type="Proteomes" id="UP000774326">
    <property type="component" value="Unassembled WGS sequence"/>
</dbReference>
<feature type="coiled-coil region" evidence="1">
    <location>
        <begin position="252"/>
        <end position="279"/>
    </location>
</feature>
<reference evidence="2" key="2">
    <citation type="submission" date="2021-01" db="EMBL/GenBank/DDBJ databases">
        <authorList>
            <person name="Schikora-Tamarit M.A."/>
        </authorList>
    </citation>
    <scope>NUCLEOTIDE SEQUENCE</scope>
    <source>
        <strain evidence="2">CBS2887</strain>
    </source>
</reference>
<evidence type="ECO:0000256" key="1">
    <source>
        <dbReference type="SAM" id="Coils"/>
    </source>
</evidence>
<dbReference type="EMBL" id="JAEUBG010000982">
    <property type="protein sequence ID" value="KAH3687106.1"/>
    <property type="molecule type" value="Genomic_DNA"/>
</dbReference>
<name>A0A9P8TQ51_WICPI</name>
<dbReference type="AlphaFoldDB" id="A0A9P8TQ51"/>
<proteinExistence type="predicted"/>
<sequence length="322" mass="37800">MLITTKTTAPNLNIMEVTFPNTVKDTTQETTATVSDSSASVAEETIEEAIEEAIKDQINVEVNEPDQPVLKSILKQRPVTEYVPTEQNHPHSAYKLPFVKLPKEKRTCSHEKKFCFNDDAKVRLFVRYMYGEEMKETSIIGDASYDFFITLNPSDEHYTLMRDKMTKFQWRLHLAKCKLIQWRAFQSYKFYNDLLCRFGYLVPDCMKPVTEKVPVYLTDEDTYASSVSSDSDSEVEIIDFASRQLPSRYPTNTSLLKRLKDQEAQEKAEQRERDRIQRDLRYKDQQRRLVEDLKRSAGRFGMPVLYSHTRENIYPYFQKTRD</sequence>
<gene>
    <name evidence="2" type="ORF">WICPIJ_001908</name>
</gene>
<organism evidence="2 3">
    <name type="scientific">Wickerhamomyces pijperi</name>
    <name type="common">Yeast</name>
    <name type="synonym">Pichia pijperi</name>
    <dbReference type="NCBI Taxonomy" id="599730"/>
    <lineage>
        <taxon>Eukaryota</taxon>
        <taxon>Fungi</taxon>
        <taxon>Dikarya</taxon>
        <taxon>Ascomycota</taxon>
        <taxon>Saccharomycotina</taxon>
        <taxon>Saccharomycetes</taxon>
        <taxon>Phaffomycetales</taxon>
        <taxon>Wickerhamomycetaceae</taxon>
        <taxon>Wickerhamomyces</taxon>
    </lineage>
</organism>
<keyword evidence="1" id="KW-0175">Coiled coil</keyword>
<keyword evidence="3" id="KW-1185">Reference proteome</keyword>